<evidence type="ECO:0000256" key="3">
    <source>
        <dbReference type="SAM" id="SignalP"/>
    </source>
</evidence>
<gene>
    <name evidence="6" type="ORF">BJX66DRAFT_324785</name>
</gene>
<protein>
    <recommendedName>
        <fullName evidence="4 5">Glucose-methanol-choline oxidoreductase N-terminal domain-containing protein</fullName>
    </recommendedName>
</protein>
<evidence type="ECO:0000313" key="6">
    <source>
        <dbReference type="EMBL" id="KAL2795314.1"/>
    </source>
</evidence>
<evidence type="ECO:0000259" key="5">
    <source>
        <dbReference type="PROSITE" id="PS00624"/>
    </source>
</evidence>
<dbReference type="Gene3D" id="3.50.50.60">
    <property type="entry name" value="FAD/NAD(P)-binding domain"/>
    <property type="match status" value="1"/>
</dbReference>
<dbReference type="InterPro" id="IPR000172">
    <property type="entry name" value="GMC_OxRdtase_N"/>
</dbReference>
<dbReference type="SUPFAM" id="SSF51905">
    <property type="entry name" value="FAD/NAD(P)-binding domain"/>
    <property type="match status" value="1"/>
</dbReference>
<comment type="similarity">
    <text evidence="1 2">Belongs to the GMC oxidoreductase family.</text>
</comment>
<dbReference type="PROSITE" id="PS00624">
    <property type="entry name" value="GMC_OXRED_2"/>
    <property type="match status" value="1"/>
</dbReference>
<feature type="signal peptide" evidence="3">
    <location>
        <begin position="1"/>
        <end position="22"/>
    </location>
</feature>
<accession>A0ABR4G9F9</accession>
<keyword evidence="2" id="KW-0274">FAD</keyword>
<feature type="domain" description="Glucose-methanol-choline oxidoreductase N-terminal" evidence="4">
    <location>
        <begin position="104"/>
        <end position="127"/>
    </location>
</feature>
<reference evidence="6 7" key="1">
    <citation type="submission" date="2024-07" db="EMBL/GenBank/DDBJ databases">
        <title>Section-level genome sequencing and comparative genomics of Aspergillus sections Usti and Cavernicolus.</title>
        <authorList>
            <consortium name="Lawrence Berkeley National Laboratory"/>
            <person name="Nybo J.L."/>
            <person name="Vesth T.C."/>
            <person name="Theobald S."/>
            <person name="Frisvad J.C."/>
            <person name="Larsen T.O."/>
            <person name="Kjaerboelling I."/>
            <person name="Rothschild-Mancinelli K."/>
            <person name="Lyhne E.K."/>
            <person name="Kogle M.E."/>
            <person name="Barry K."/>
            <person name="Clum A."/>
            <person name="Na H."/>
            <person name="Ledsgaard L."/>
            <person name="Lin J."/>
            <person name="Lipzen A."/>
            <person name="Kuo A."/>
            <person name="Riley R."/>
            <person name="Mondo S."/>
            <person name="Labutti K."/>
            <person name="Haridas S."/>
            <person name="Pangalinan J."/>
            <person name="Salamov A.A."/>
            <person name="Simmons B.A."/>
            <person name="Magnuson J.K."/>
            <person name="Chen J."/>
            <person name="Drula E."/>
            <person name="Henrissat B."/>
            <person name="Wiebenga A."/>
            <person name="Lubbers R.J."/>
            <person name="Gomes A.C."/>
            <person name="Makela M.R."/>
            <person name="Stajich J."/>
            <person name="Grigoriev I.V."/>
            <person name="Mortensen U.H."/>
            <person name="De Vries R.P."/>
            <person name="Baker S.E."/>
            <person name="Andersen M.R."/>
        </authorList>
    </citation>
    <scope>NUCLEOTIDE SEQUENCE [LARGE SCALE GENOMIC DNA]</scope>
    <source>
        <strain evidence="6 7">CBS 209.92</strain>
    </source>
</reference>
<name>A0ABR4G9F9_9EURO</name>
<dbReference type="PANTHER" id="PTHR11552:SF115">
    <property type="entry name" value="DEHYDROGENASE XPTC-RELATED"/>
    <property type="match status" value="1"/>
</dbReference>
<feature type="chain" id="PRO_5047524037" description="Glucose-methanol-choline oxidoreductase N-terminal domain-containing protein" evidence="3">
    <location>
        <begin position="23"/>
        <end position="588"/>
    </location>
</feature>
<dbReference type="PIRSF" id="PIRSF000137">
    <property type="entry name" value="Alcohol_oxidase"/>
    <property type="match status" value="1"/>
</dbReference>
<dbReference type="PANTHER" id="PTHR11552">
    <property type="entry name" value="GLUCOSE-METHANOL-CHOLINE GMC OXIDOREDUCTASE"/>
    <property type="match status" value="1"/>
</dbReference>
<dbReference type="InterPro" id="IPR012132">
    <property type="entry name" value="GMC_OxRdtase"/>
</dbReference>
<dbReference type="Gene3D" id="3.30.560.10">
    <property type="entry name" value="Glucose Oxidase, domain 3"/>
    <property type="match status" value="1"/>
</dbReference>
<evidence type="ECO:0000259" key="4">
    <source>
        <dbReference type="PROSITE" id="PS00623"/>
    </source>
</evidence>
<dbReference type="Pfam" id="PF00732">
    <property type="entry name" value="GMC_oxred_N"/>
    <property type="match status" value="1"/>
</dbReference>
<dbReference type="InterPro" id="IPR036188">
    <property type="entry name" value="FAD/NAD-bd_sf"/>
</dbReference>
<proteinExistence type="inferred from homology"/>
<evidence type="ECO:0000313" key="7">
    <source>
        <dbReference type="Proteomes" id="UP001610563"/>
    </source>
</evidence>
<dbReference type="SUPFAM" id="SSF54373">
    <property type="entry name" value="FAD-linked reductases, C-terminal domain"/>
    <property type="match status" value="1"/>
</dbReference>
<evidence type="ECO:0000256" key="2">
    <source>
        <dbReference type="RuleBase" id="RU003968"/>
    </source>
</evidence>
<sequence>MSSKLLGALAAASLICCRCARGIPFPGTIFERESDLSPMYGYVVVGGGVSGLVVANRLSEDPKTTVLVIEAGRMKSNTHAGHLSPASTTAIPGLNNRTAGVAAARLLGGGSAINGMAFDRGSPGDYDLWGEINGDDSWSWAGLPYFKKSETFTPPTVEQQVEYGITFYMDVHGTSGPIQSSYPPFIPTTGKAFIAALRRLRIPVQVDGTANAIGGFWNPNSLDPVLRERSCARTTYHELASNRANYHILTESLVTRLSHDLSGVEYIPGYNPDQTVVAPNATTRQVQARREIIMAASALHTPKILQLSGIGSSSVLDRLGINQIINLPGVGENFQDHPAQYLAVVVTNISDPTQHPAYLDQNKTYDAEMGVLYEETRTGPWTVSTDNTFAFLTADHHNVSYGSFVEAAQQPAAKYLRPGIDSTIINGFEEIKMASLSLQKPLSRGSVRAASTDPYRMPLVDYRTFSNPLDLQIMVQSVRFNTDILPQTDAFKEIGAFVQTPETGLSDIQLGGVIRASADPSFSHPSGTCAMLKLEDGGCVDKRLRLYGSYGRVRVVDASIFPVIQSSHLQSTVYAVAEKAADLIRRRF</sequence>
<dbReference type="Pfam" id="PF05199">
    <property type="entry name" value="GMC_oxred_C"/>
    <property type="match status" value="1"/>
</dbReference>
<keyword evidence="2" id="KW-0285">Flavoprotein</keyword>
<dbReference type="Proteomes" id="UP001610563">
    <property type="component" value="Unassembled WGS sequence"/>
</dbReference>
<comment type="caution">
    <text evidence="6">The sequence shown here is derived from an EMBL/GenBank/DDBJ whole genome shotgun (WGS) entry which is preliminary data.</text>
</comment>
<evidence type="ECO:0000256" key="1">
    <source>
        <dbReference type="ARBA" id="ARBA00010790"/>
    </source>
</evidence>
<dbReference type="InterPro" id="IPR007867">
    <property type="entry name" value="GMC_OxRtase_C"/>
</dbReference>
<dbReference type="EMBL" id="JBFTWV010000036">
    <property type="protein sequence ID" value="KAL2795314.1"/>
    <property type="molecule type" value="Genomic_DNA"/>
</dbReference>
<keyword evidence="7" id="KW-1185">Reference proteome</keyword>
<feature type="domain" description="Glucose-methanol-choline oxidoreductase N-terminal" evidence="5">
    <location>
        <begin position="297"/>
        <end position="311"/>
    </location>
</feature>
<organism evidence="6 7">
    <name type="scientific">Aspergillus keveii</name>
    <dbReference type="NCBI Taxonomy" id="714993"/>
    <lineage>
        <taxon>Eukaryota</taxon>
        <taxon>Fungi</taxon>
        <taxon>Dikarya</taxon>
        <taxon>Ascomycota</taxon>
        <taxon>Pezizomycotina</taxon>
        <taxon>Eurotiomycetes</taxon>
        <taxon>Eurotiomycetidae</taxon>
        <taxon>Eurotiales</taxon>
        <taxon>Aspergillaceae</taxon>
        <taxon>Aspergillus</taxon>
        <taxon>Aspergillus subgen. Nidulantes</taxon>
    </lineage>
</organism>
<keyword evidence="3" id="KW-0732">Signal</keyword>
<dbReference type="PROSITE" id="PS00623">
    <property type="entry name" value="GMC_OXRED_1"/>
    <property type="match status" value="1"/>
</dbReference>